<dbReference type="SUPFAM" id="SSF49785">
    <property type="entry name" value="Galactose-binding domain-like"/>
    <property type="match status" value="1"/>
</dbReference>
<comment type="caution">
    <text evidence="4">The sequence shown here is derived from an EMBL/GenBank/DDBJ whole genome shotgun (WGS) entry which is preliminary data.</text>
</comment>
<accession>A0A933W8W6</accession>
<proteinExistence type="predicted"/>
<evidence type="ECO:0000256" key="1">
    <source>
        <dbReference type="ARBA" id="ARBA00022801"/>
    </source>
</evidence>
<feature type="domain" description="CBM-cenC" evidence="3">
    <location>
        <begin position="390"/>
        <end position="516"/>
    </location>
</feature>
<evidence type="ECO:0000256" key="2">
    <source>
        <dbReference type="SAM" id="SignalP"/>
    </source>
</evidence>
<feature type="signal peptide" evidence="2">
    <location>
        <begin position="1"/>
        <end position="26"/>
    </location>
</feature>
<dbReference type="Pfam" id="PF02018">
    <property type="entry name" value="CBM_4_9"/>
    <property type="match status" value="1"/>
</dbReference>
<organism evidence="4 5">
    <name type="scientific">Eiseniibacteriota bacterium</name>
    <dbReference type="NCBI Taxonomy" id="2212470"/>
    <lineage>
        <taxon>Bacteria</taxon>
        <taxon>Candidatus Eiseniibacteriota</taxon>
    </lineage>
</organism>
<dbReference type="InterPro" id="IPR008979">
    <property type="entry name" value="Galactose-bd-like_sf"/>
</dbReference>
<dbReference type="Gene3D" id="2.60.120.260">
    <property type="entry name" value="Galactose-binding domain-like"/>
    <property type="match status" value="1"/>
</dbReference>
<feature type="chain" id="PRO_5037734779" evidence="2">
    <location>
        <begin position="27"/>
        <end position="616"/>
    </location>
</feature>
<evidence type="ECO:0000259" key="3">
    <source>
        <dbReference type="Pfam" id="PF02018"/>
    </source>
</evidence>
<dbReference type="AlphaFoldDB" id="A0A933W8W6"/>
<dbReference type="EMBL" id="JACRIW010000075">
    <property type="protein sequence ID" value="MBI5169947.1"/>
    <property type="molecule type" value="Genomic_DNA"/>
</dbReference>
<keyword evidence="2" id="KW-0732">Signal</keyword>
<dbReference type="InterPro" id="IPR003305">
    <property type="entry name" value="CenC_carb-bd"/>
</dbReference>
<keyword evidence="1" id="KW-0378">Hydrolase</keyword>
<protein>
    <submittedName>
        <fullName evidence="4">Carbohydrate binding domain-containing protein</fullName>
    </submittedName>
</protein>
<gene>
    <name evidence="4" type="ORF">HZA61_10695</name>
</gene>
<reference evidence="4" key="1">
    <citation type="submission" date="2020-07" db="EMBL/GenBank/DDBJ databases">
        <title>Huge and variable diversity of episymbiotic CPR bacteria and DPANN archaea in groundwater ecosystems.</title>
        <authorList>
            <person name="He C.Y."/>
            <person name="Keren R."/>
            <person name="Whittaker M."/>
            <person name="Farag I.F."/>
            <person name="Doudna J."/>
            <person name="Cate J.H.D."/>
            <person name="Banfield J.F."/>
        </authorList>
    </citation>
    <scope>NUCLEOTIDE SEQUENCE</scope>
    <source>
        <strain evidence="4">NC_groundwater_1813_Pr3_B-0.1um_71_17</strain>
    </source>
</reference>
<sequence length="616" mass="69903">MFTERFGRVLLALGVIGLLAAAVATATQPVAPHGYPRLAYYGSIRGNGYPFYNYPVDTTLDASVLDKVSRFEEIILDVNPIYPYRPDVLRELRRRNPDAKMLAYVVGQYMWDPADFDSLNHYPTRFRRILDHNNGWLYNQRNLKFYAGNVNLAKKDANGRYVVADSLALLWKDVAIDSGIWDGLFYDILCDDMYWSEVHGESINIAAAGYSNRTDFNNNWHAATDTIAALMRNWGGPNFILVGNCALGTKYSTFNGWMREGFPFETGGTWYTNMFWRPGGYMTDEANFREPRHNYIFTFNTGSDWTSPLNQRLARWGLGTATLGDGFGVFGGQDRDAYHSDWWNWWFDEYAVNLETGQSSQSREHTGWLGQPLTDMYQEVWVQPNKPDGVVNWDFETSSTQNWSFNAGSPATIKRDTTTAGHGRASTRIDVIQSNTIDWKVNYNTPLTISMDPNTIYSVTFWAKASPPREVPVIIGTPGQGQWDARLVWVDDVWRAYQVPFNTLNHSGNTYLQFYLAKATGALWFDNVHVQQGESTIYRRDFQNGTVLVNPSEWSDATVTLERPYRRILGAVDPITNDGSVSATQYLPVASSLFLLGDDITPPAQVVDLRQVNLRP</sequence>
<evidence type="ECO:0000313" key="4">
    <source>
        <dbReference type="EMBL" id="MBI5169947.1"/>
    </source>
</evidence>
<evidence type="ECO:0000313" key="5">
    <source>
        <dbReference type="Proteomes" id="UP000696931"/>
    </source>
</evidence>
<dbReference type="Proteomes" id="UP000696931">
    <property type="component" value="Unassembled WGS sequence"/>
</dbReference>
<dbReference type="GO" id="GO:0016798">
    <property type="term" value="F:hydrolase activity, acting on glycosyl bonds"/>
    <property type="evidence" value="ECO:0007669"/>
    <property type="project" value="InterPro"/>
</dbReference>
<name>A0A933W8W6_UNCEI</name>